<organism evidence="1 3">
    <name type="scientific">Flavobacterium hydatis</name>
    <name type="common">Cytophaga aquatilis</name>
    <dbReference type="NCBI Taxonomy" id="991"/>
    <lineage>
        <taxon>Bacteria</taxon>
        <taxon>Pseudomonadati</taxon>
        <taxon>Bacteroidota</taxon>
        <taxon>Flavobacteriia</taxon>
        <taxon>Flavobacteriales</taxon>
        <taxon>Flavobacteriaceae</taxon>
        <taxon>Flavobacterium</taxon>
    </lineage>
</organism>
<keyword evidence="4" id="KW-1185">Reference proteome</keyword>
<dbReference type="Proteomes" id="UP000028712">
    <property type="component" value="Unassembled WGS sequence"/>
</dbReference>
<evidence type="ECO:0000313" key="4">
    <source>
        <dbReference type="Proteomes" id="UP000198424"/>
    </source>
</evidence>
<dbReference type="STRING" id="991.IW20_10405"/>
<proteinExistence type="predicted"/>
<name>A0A086AIQ6_FLAHY</name>
<dbReference type="RefSeq" id="WP_035621519.1">
    <property type="nucleotide sequence ID" value="NZ_JBEWQG010000024.1"/>
</dbReference>
<dbReference type="EMBL" id="JPRM01000014">
    <property type="protein sequence ID" value="KFF16570.1"/>
    <property type="molecule type" value="Genomic_DNA"/>
</dbReference>
<accession>A0A086AIQ6</accession>
<evidence type="ECO:0000313" key="3">
    <source>
        <dbReference type="Proteomes" id="UP000028712"/>
    </source>
</evidence>
<evidence type="ECO:0000313" key="1">
    <source>
        <dbReference type="EMBL" id="KFF16570.1"/>
    </source>
</evidence>
<evidence type="ECO:0000313" key="2">
    <source>
        <dbReference type="EMBL" id="OXA90228.1"/>
    </source>
</evidence>
<sequence>MAGITDVVSKGEDMQFSTSELTNDSTSIYYAKETNSKTDGNAYFTIGSNNGSTYTLGMENSPASMKERTMTFNLTSYLWEGKQLTVNNIQNAAAHEGNGHFKNGVPGDGVGHAGAYQMQINHSSWKGTTPEWKKGIQKALIKVQNGIID</sequence>
<dbReference type="EMBL" id="MUGY01000028">
    <property type="protein sequence ID" value="OXA90228.1"/>
    <property type="molecule type" value="Genomic_DNA"/>
</dbReference>
<reference evidence="1 3" key="1">
    <citation type="submission" date="2014-07" db="EMBL/GenBank/DDBJ databases">
        <title>Genome of Flavobacterium hydatis DSM 2063.</title>
        <authorList>
            <person name="Pipes S.E."/>
            <person name="Stropko S.J."/>
            <person name="Newman J.D."/>
        </authorList>
    </citation>
    <scope>NUCLEOTIDE SEQUENCE [LARGE SCALE GENOMIC DNA]</scope>
    <source>
        <strain evidence="1 3">DSM 2063</strain>
    </source>
</reference>
<dbReference type="Proteomes" id="UP000198424">
    <property type="component" value="Unassembled WGS sequence"/>
</dbReference>
<protein>
    <submittedName>
        <fullName evidence="1">Uncharacterized protein</fullName>
    </submittedName>
</protein>
<comment type="caution">
    <text evidence="1">The sequence shown here is derived from an EMBL/GenBank/DDBJ whole genome shotgun (WGS) entry which is preliminary data.</text>
</comment>
<reference evidence="2 4" key="2">
    <citation type="submission" date="2016-11" db="EMBL/GenBank/DDBJ databases">
        <title>Whole genomes of Flavobacteriaceae.</title>
        <authorList>
            <person name="Stine C."/>
            <person name="Li C."/>
            <person name="Tadesse D."/>
        </authorList>
    </citation>
    <scope>NUCLEOTIDE SEQUENCE [LARGE SCALE GENOMIC DNA]</scope>
    <source>
        <strain evidence="2 4">ATCC 29551</strain>
    </source>
</reference>
<dbReference type="AlphaFoldDB" id="A0A086AIQ6"/>
<gene>
    <name evidence="2" type="ORF">B0A62_19335</name>
    <name evidence="1" type="ORF">IW20_10405</name>
</gene>